<gene>
    <name evidence="2" type="ORF">ACAOBT_LOCUS33699</name>
</gene>
<organism evidence="2 3">
    <name type="scientific">Acanthoscelides obtectus</name>
    <name type="common">Bean weevil</name>
    <name type="synonym">Bruchus obtectus</name>
    <dbReference type="NCBI Taxonomy" id="200917"/>
    <lineage>
        <taxon>Eukaryota</taxon>
        <taxon>Metazoa</taxon>
        <taxon>Ecdysozoa</taxon>
        <taxon>Arthropoda</taxon>
        <taxon>Hexapoda</taxon>
        <taxon>Insecta</taxon>
        <taxon>Pterygota</taxon>
        <taxon>Neoptera</taxon>
        <taxon>Endopterygota</taxon>
        <taxon>Coleoptera</taxon>
        <taxon>Polyphaga</taxon>
        <taxon>Cucujiformia</taxon>
        <taxon>Chrysomeloidea</taxon>
        <taxon>Chrysomelidae</taxon>
        <taxon>Bruchinae</taxon>
        <taxon>Bruchini</taxon>
        <taxon>Acanthoscelides</taxon>
    </lineage>
</organism>
<proteinExistence type="predicted"/>
<evidence type="ECO:0000313" key="2">
    <source>
        <dbReference type="EMBL" id="CAH2013844.1"/>
    </source>
</evidence>
<feature type="chain" id="PRO_5040416037" evidence="1">
    <location>
        <begin position="20"/>
        <end position="100"/>
    </location>
</feature>
<keyword evidence="1" id="KW-0732">Signal</keyword>
<evidence type="ECO:0000256" key="1">
    <source>
        <dbReference type="SAM" id="SignalP"/>
    </source>
</evidence>
<protein>
    <submittedName>
        <fullName evidence="2">Uncharacterized protein</fullName>
    </submittedName>
</protein>
<accession>A0A9P0Q7M6</accession>
<reference evidence="2" key="1">
    <citation type="submission" date="2022-03" db="EMBL/GenBank/DDBJ databases">
        <authorList>
            <person name="Sayadi A."/>
        </authorList>
    </citation>
    <scope>NUCLEOTIDE SEQUENCE</scope>
</reference>
<name>A0A9P0Q7M6_ACAOB</name>
<comment type="caution">
    <text evidence="2">The sequence shown here is derived from an EMBL/GenBank/DDBJ whole genome shotgun (WGS) entry which is preliminary data.</text>
</comment>
<dbReference type="EMBL" id="CAKOFQ010008379">
    <property type="protein sequence ID" value="CAH2013844.1"/>
    <property type="molecule type" value="Genomic_DNA"/>
</dbReference>
<feature type="signal peptide" evidence="1">
    <location>
        <begin position="1"/>
        <end position="19"/>
    </location>
</feature>
<dbReference type="OrthoDB" id="6775407at2759"/>
<dbReference type="Proteomes" id="UP001152888">
    <property type="component" value="Unassembled WGS sequence"/>
</dbReference>
<keyword evidence="3" id="KW-1185">Reference proteome</keyword>
<dbReference type="AlphaFoldDB" id="A0A9P0Q7M6"/>
<sequence length="100" mass="11448">MSKLMVLFIIFILGRSTSSNKFWSDKGIVDMRFTCVNNFTRTIYLPLGVRKMESIVLFISTKFVLPQCKIKFYTYPANNIGIILVIDLLEGSLVEGELFV</sequence>
<evidence type="ECO:0000313" key="3">
    <source>
        <dbReference type="Proteomes" id="UP001152888"/>
    </source>
</evidence>